<evidence type="ECO:0000313" key="1">
    <source>
        <dbReference type="EMBL" id="KAJ8671658.1"/>
    </source>
</evidence>
<organism evidence="1 2">
    <name type="scientific">Eretmocerus hayati</name>
    <dbReference type="NCBI Taxonomy" id="131215"/>
    <lineage>
        <taxon>Eukaryota</taxon>
        <taxon>Metazoa</taxon>
        <taxon>Ecdysozoa</taxon>
        <taxon>Arthropoda</taxon>
        <taxon>Hexapoda</taxon>
        <taxon>Insecta</taxon>
        <taxon>Pterygota</taxon>
        <taxon>Neoptera</taxon>
        <taxon>Endopterygota</taxon>
        <taxon>Hymenoptera</taxon>
        <taxon>Apocrita</taxon>
        <taxon>Proctotrupomorpha</taxon>
        <taxon>Chalcidoidea</taxon>
        <taxon>Aphelinidae</taxon>
        <taxon>Aphelininae</taxon>
        <taxon>Eretmocerus</taxon>
    </lineage>
</organism>
<accession>A0ACC2NLG9</accession>
<dbReference type="EMBL" id="CM056743">
    <property type="protein sequence ID" value="KAJ8671658.1"/>
    <property type="molecule type" value="Genomic_DNA"/>
</dbReference>
<name>A0ACC2NLG9_9HYME</name>
<evidence type="ECO:0000313" key="2">
    <source>
        <dbReference type="Proteomes" id="UP001239111"/>
    </source>
</evidence>
<reference evidence="1" key="1">
    <citation type="submission" date="2023-04" db="EMBL/GenBank/DDBJ databases">
        <title>A chromosome-level genome assembly of the parasitoid wasp Eretmocerus hayati.</title>
        <authorList>
            <person name="Zhong Y."/>
            <person name="Liu S."/>
            <person name="Liu Y."/>
        </authorList>
    </citation>
    <scope>NUCLEOTIDE SEQUENCE</scope>
    <source>
        <strain evidence="1">ZJU_SS_LIU_2023</strain>
    </source>
</reference>
<proteinExistence type="predicted"/>
<protein>
    <submittedName>
        <fullName evidence="1">Uncharacterized protein</fullName>
    </submittedName>
</protein>
<gene>
    <name evidence="1" type="ORF">QAD02_002917</name>
</gene>
<sequence length="279" mass="32410">MALIRLPPEQFEAGFKMIRDETLEMYGDHHVVTDYMDVYWENQWMVRENPEEVSVYDVDDATNNGLESYHAQFPTYVGKGSEINVFLAGCVDFMKDVLLDSLREEEHQPRKSPEQKERTARVTAATKKFKENKNVEQFLDECSYFEEQDADGYVPKTFEPIFITKGRYQAKQFEVEMVCLQEGVKTTYRKISGEQVYNAPIILLEDNQSNAHISEITKKFSASNNVREILCRKRKWASTCQLDSDDKLVVLEDHSSQERWDDIDMDLVGIDGKVLCIEL</sequence>
<dbReference type="Proteomes" id="UP001239111">
    <property type="component" value="Chromosome 3"/>
</dbReference>
<comment type="caution">
    <text evidence="1">The sequence shown here is derived from an EMBL/GenBank/DDBJ whole genome shotgun (WGS) entry which is preliminary data.</text>
</comment>
<keyword evidence="2" id="KW-1185">Reference proteome</keyword>